<dbReference type="InterPro" id="IPR056935">
    <property type="entry name" value="Rv0428c-like_C"/>
</dbReference>
<dbReference type="SUPFAM" id="SSF55729">
    <property type="entry name" value="Acyl-CoA N-acyltransferases (Nat)"/>
    <property type="match status" value="1"/>
</dbReference>
<dbReference type="EMBL" id="JAUSVS010000008">
    <property type="protein sequence ID" value="MDQ0465863.1"/>
    <property type="molecule type" value="Genomic_DNA"/>
</dbReference>
<feature type="domain" description="N-acetyltransferase" evidence="3">
    <location>
        <begin position="109"/>
        <end position="238"/>
    </location>
</feature>
<comment type="caution">
    <text evidence="4">The sequence shown here is derived from an EMBL/GenBank/DDBJ whole genome shotgun (WGS) entry which is preliminary data.</text>
</comment>
<dbReference type="InterPro" id="IPR016181">
    <property type="entry name" value="Acyl_CoA_acyltransferase"/>
</dbReference>
<reference evidence="4 5" key="1">
    <citation type="submission" date="2023-07" db="EMBL/GenBank/DDBJ databases">
        <title>Genomic Encyclopedia of Type Strains, Phase IV (KMG-IV): sequencing the most valuable type-strain genomes for metagenomic binning, comparative biology and taxonomic classification.</title>
        <authorList>
            <person name="Goeker M."/>
        </authorList>
    </citation>
    <scope>NUCLEOTIDE SEQUENCE [LARGE SCALE GENOMIC DNA]</scope>
    <source>
        <strain evidence="4 5">DSM 18695</strain>
    </source>
</reference>
<keyword evidence="5" id="KW-1185">Reference proteome</keyword>
<organism evidence="4 5">
    <name type="scientific">Caulobacter ginsengisoli</name>
    <dbReference type="NCBI Taxonomy" id="400775"/>
    <lineage>
        <taxon>Bacteria</taxon>
        <taxon>Pseudomonadati</taxon>
        <taxon>Pseudomonadota</taxon>
        <taxon>Alphaproteobacteria</taxon>
        <taxon>Caulobacterales</taxon>
        <taxon>Caulobacteraceae</taxon>
        <taxon>Caulobacter</taxon>
    </lineage>
</organism>
<dbReference type="PANTHER" id="PTHR43877:SF2">
    <property type="entry name" value="AMINOALKYLPHOSPHONATE N-ACETYLTRANSFERASE-RELATED"/>
    <property type="match status" value="1"/>
</dbReference>
<proteinExistence type="predicted"/>
<dbReference type="RefSeq" id="WP_307351528.1">
    <property type="nucleotide sequence ID" value="NZ_JAUSVS010000008.1"/>
</dbReference>
<sequence length="238" mass="25635">MALEDVTSRAWPARVRERLGGWRLNAAGGRTGRANTCWALEAPDRDPVEAIAAVEAWYAGQGQAPRFKTTDGATQPANLPELLAASGYRVDSETLVMIGPVGGEGGAVIATQPDAPFQAVLFEALYKDPADAEERLETVRRIAPPVFFARLDVDGAPAAVGACAVEGEWAGLSLMRTVARARRQGLARRIVGSLLEQARLAGATKSYLQVEAENEPAVALYQACGFETVYRYRYWARA</sequence>
<keyword evidence="1" id="KW-0808">Transferase</keyword>
<protein>
    <submittedName>
        <fullName evidence="4">GNAT superfamily N-acetyltransferase</fullName>
    </submittedName>
</protein>
<evidence type="ECO:0000313" key="5">
    <source>
        <dbReference type="Proteomes" id="UP001228905"/>
    </source>
</evidence>
<dbReference type="InterPro" id="IPR050832">
    <property type="entry name" value="Bact_Acetyltransf"/>
</dbReference>
<dbReference type="PROSITE" id="PS51186">
    <property type="entry name" value="GNAT"/>
    <property type="match status" value="1"/>
</dbReference>
<dbReference type="Pfam" id="PF24553">
    <property type="entry name" value="Rv0428c_C"/>
    <property type="match status" value="1"/>
</dbReference>
<keyword evidence="2" id="KW-0012">Acyltransferase</keyword>
<evidence type="ECO:0000256" key="1">
    <source>
        <dbReference type="ARBA" id="ARBA00022679"/>
    </source>
</evidence>
<dbReference type="Gene3D" id="3.40.630.30">
    <property type="match status" value="1"/>
</dbReference>
<gene>
    <name evidence="4" type="ORF">QO010_003655</name>
</gene>
<dbReference type="PANTHER" id="PTHR43877">
    <property type="entry name" value="AMINOALKYLPHOSPHONATE N-ACETYLTRANSFERASE-RELATED-RELATED"/>
    <property type="match status" value="1"/>
</dbReference>
<evidence type="ECO:0000259" key="3">
    <source>
        <dbReference type="PROSITE" id="PS51186"/>
    </source>
</evidence>
<dbReference type="Proteomes" id="UP001228905">
    <property type="component" value="Unassembled WGS sequence"/>
</dbReference>
<accession>A0ABU0IV11</accession>
<dbReference type="InterPro" id="IPR000182">
    <property type="entry name" value="GNAT_dom"/>
</dbReference>
<evidence type="ECO:0000256" key="2">
    <source>
        <dbReference type="ARBA" id="ARBA00023315"/>
    </source>
</evidence>
<name>A0ABU0IV11_9CAUL</name>
<evidence type="ECO:0000313" key="4">
    <source>
        <dbReference type="EMBL" id="MDQ0465863.1"/>
    </source>
</evidence>